<keyword evidence="1" id="KW-0812">Transmembrane</keyword>
<dbReference type="AlphaFoldDB" id="A0A919VVV1"/>
<feature type="transmembrane region" description="Helical" evidence="1">
    <location>
        <begin position="84"/>
        <end position="105"/>
    </location>
</feature>
<sequence length="148" mass="15939">MITKSARNRPSRAARSFGYTVAAVLNTVLLYLVNVRPGWRAVPFLTEDTTRVLVVLNLSLAAGIVANLLYVLYDPPRWKALGDLVTNSISLVVLFRVWAVFPFAFDGHEWTLIARTVLVFAIAGTGIAMLVQAVSAAGAVGRSVSGHA</sequence>
<gene>
    <name evidence="2" type="ORF">Aau02nite_77200</name>
</gene>
<proteinExistence type="predicted"/>
<dbReference type="Proteomes" id="UP000681340">
    <property type="component" value="Unassembled WGS sequence"/>
</dbReference>
<keyword evidence="3" id="KW-1185">Reference proteome</keyword>
<feature type="transmembrane region" description="Helical" evidence="1">
    <location>
        <begin position="12"/>
        <end position="32"/>
    </location>
</feature>
<feature type="transmembrane region" description="Helical" evidence="1">
    <location>
        <begin position="117"/>
        <end position="140"/>
    </location>
</feature>
<dbReference type="EMBL" id="BOQL01000068">
    <property type="protein sequence ID" value="GIM77697.1"/>
    <property type="molecule type" value="Genomic_DNA"/>
</dbReference>
<comment type="caution">
    <text evidence="2">The sequence shown here is derived from an EMBL/GenBank/DDBJ whole genome shotgun (WGS) entry which is preliminary data.</text>
</comment>
<keyword evidence="1" id="KW-1133">Transmembrane helix</keyword>
<name>A0A919VVV1_9ACTN</name>
<organism evidence="2 3">
    <name type="scientific">Actinoplanes auranticolor</name>
    <dbReference type="NCBI Taxonomy" id="47988"/>
    <lineage>
        <taxon>Bacteria</taxon>
        <taxon>Bacillati</taxon>
        <taxon>Actinomycetota</taxon>
        <taxon>Actinomycetes</taxon>
        <taxon>Micromonosporales</taxon>
        <taxon>Micromonosporaceae</taxon>
        <taxon>Actinoplanes</taxon>
    </lineage>
</organism>
<evidence type="ECO:0000256" key="1">
    <source>
        <dbReference type="SAM" id="Phobius"/>
    </source>
</evidence>
<evidence type="ECO:0000313" key="3">
    <source>
        <dbReference type="Proteomes" id="UP000681340"/>
    </source>
</evidence>
<feature type="transmembrane region" description="Helical" evidence="1">
    <location>
        <begin position="52"/>
        <end position="72"/>
    </location>
</feature>
<protein>
    <submittedName>
        <fullName evidence="2">Uncharacterized protein</fullName>
    </submittedName>
</protein>
<accession>A0A919VVV1</accession>
<reference evidence="2" key="1">
    <citation type="submission" date="2021-03" db="EMBL/GenBank/DDBJ databases">
        <title>Whole genome shotgun sequence of Actinoplanes auranticolor NBRC 12245.</title>
        <authorList>
            <person name="Komaki H."/>
            <person name="Tamura T."/>
        </authorList>
    </citation>
    <scope>NUCLEOTIDE SEQUENCE</scope>
    <source>
        <strain evidence="2">NBRC 12245</strain>
    </source>
</reference>
<evidence type="ECO:0000313" key="2">
    <source>
        <dbReference type="EMBL" id="GIM77697.1"/>
    </source>
</evidence>
<keyword evidence="1" id="KW-0472">Membrane</keyword>
<dbReference type="RefSeq" id="WP_212993550.1">
    <property type="nucleotide sequence ID" value="NZ_BAABEA010000041.1"/>
</dbReference>